<dbReference type="EMBL" id="JBHRTR010000028">
    <property type="protein sequence ID" value="MFC3228670.1"/>
    <property type="molecule type" value="Genomic_DNA"/>
</dbReference>
<dbReference type="RefSeq" id="WP_379902014.1">
    <property type="nucleotide sequence ID" value="NZ_JBHRTR010000028.1"/>
</dbReference>
<evidence type="ECO:0000256" key="12">
    <source>
        <dbReference type="SAM" id="SignalP"/>
    </source>
</evidence>
<dbReference type="Pfam" id="PF09084">
    <property type="entry name" value="NMT1"/>
    <property type="match status" value="1"/>
</dbReference>
<comment type="caution">
    <text evidence="14">The sequence shown here is derived from an EMBL/GenBank/DDBJ whole genome shotgun (WGS) entry which is preliminary data.</text>
</comment>
<gene>
    <name evidence="14" type="ORF">ACFOGJ_15610</name>
</gene>
<protein>
    <recommendedName>
        <fullName evidence="10">Thiamine pyrimidine synthase</fullName>
    </recommendedName>
</protein>
<comment type="function">
    <text evidence="1">Responsible for the formation of the pyrimidine heterocycle in the thiamine biosynthesis pathway. Catalyzes the formation of hydroxymethylpyrimidine phosphate (HMP-P) from histidine and pyridoxal phosphate (PLP). The protein uses PLP and the active site histidine to form HMP-P, generating an inactive enzyme. The enzyme can only undergo a single turnover, which suggests it is a suicide enzyme.</text>
</comment>
<evidence type="ECO:0000313" key="14">
    <source>
        <dbReference type="EMBL" id="MFC3228670.1"/>
    </source>
</evidence>
<dbReference type="Gene3D" id="3.40.190.10">
    <property type="entry name" value="Periplasmic binding protein-like II"/>
    <property type="match status" value="2"/>
</dbReference>
<evidence type="ECO:0000256" key="11">
    <source>
        <dbReference type="ARBA" id="ARBA00048179"/>
    </source>
</evidence>
<dbReference type="InterPro" id="IPR027939">
    <property type="entry name" value="NMT1/THI5"/>
</dbReference>
<comment type="subunit">
    <text evidence="4">Homodimer.</text>
</comment>
<evidence type="ECO:0000256" key="4">
    <source>
        <dbReference type="ARBA" id="ARBA00011738"/>
    </source>
</evidence>
<evidence type="ECO:0000256" key="5">
    <source>
        <dbReference type="ARBA" id="ARBA00022679"/>
    </source>
</evidence>
<dbReference type="InterPro" id="IPR015168">
    <property type="entry name" value="SsuA/THI5"/>
</dbReference>
<feature type="chain" id="PRO_5046044893" description="Thiamine pyrimidine synthase" evidence="12">
    <location>
        <begin position="35"/>
        <end position="342"/>
    </location>
</feature>
<dbReference type="CDD" id="cd01008">
    <property type="entry name" value="PBP2_NrtA_SsuA_CpmA_like"/>
    <property type="match status" value="1"/>
</dbReference>
<evidence type="ECO:0000256" key="3">
    <source>
        <dbReference type="ARBA" id="ARBA00009406"/>
    </source>
</evidence>
<dbReference type="SUPFAM" id="SSF53850">
    <property type="entry name" value="Periplasmic binding protein-like II"/>
    <property type="match status" value="1"/>
</dbReference>
<keyword evidence="6" id="KW-0479">Metal-binding</keyword>
<dbReference type="PANTHER" id="PTHR31528:SF1">
    <property type="entry name" value="4-AMINO-5-HYDROXYMETHYL-2-METHYLPYRIMIDINE PHOSPHATE SYNTHASE THI11-RELATED"/>
    <property type="match status" value="1"/>
</dbReference>
<sequence>MTIPMFGRRAALGLGLGLGLAAALGLGLTAPAQAEETEMTFVLDWTPHGMHAPFFLAAEKGWFKEAGLDVTFQDGRGSASTVNLVGAGQGDLGHAGLNTMAIARTKGLPVTAVGSILRKNEVGILFDRGKGYQKPEDFKGKSLIFTAGSTEAPFIESFLKAGGMTDSDVELMAVDPAAKVSTYLSGQGDGVITPVPFIMAISEGKRNSDGVLFADFGMPLLSWGIIANDDYLEEHPEAVKAFMAVLARAWAYVLESDAHLTEAVEAIQSQRPEAKVSMPAGKAIFNAYRPYFYSPSTEGKPIGTMTAADWDDTIATMKKLGLVPEDAKAEEFYSLDYQPPQS</sequence>
<comment type="similarity">
    <text evidence="3">Belongs to the NMT1/THI5 family.</text>
</comment>
<keyword evidence="5" id="KW-0808">Transferase</keyword>
<evidence type="ECO:0000256" key="1">
    <source>
        <dbReference type="ARBA" id="ARBA00003469"/>
    </source>
</evidence>
<evidence type="ECO:0000256" key="8">
    <source>
        <dbReference type="ARBA" id="ARBA00022977"/>
    </source>
</evidence>
<comment type="pathway">
    <text evidence="2">Cofactor biosynthesis; thiamine diphosphate biosynthesis.</text>
</comment>
<evidence type="ECO:0000256" key="9">
    <source>
        <dbReference type="ARBA" id="ARBA00023004"/>
    </source>
</evidence>
<evidence type="ECO:0000259" key="13">
    <source>
        <dbReference type="Pfam" id="PF09084"/>
    </source>
</evidence>
<keyword evidence="12" id="KW-0732">Signal</keyword>
<name>A0ABV7L206_9PROT</name>
<evidence type="ECO:0000313" key="15">
    <source>
        <dbReference type="Proteomes" id="UP001595528"/>
    </source>
</evidence>
<keyword evidence="9" id="KW-0408">Iron</keyword>
<feature type="domain" description="SsuA/THI5-like" evidence="13">
    <location>
        <begin position="51"/>
        <end position="255"/>
    </location>
</feature>
<dbReference type="InterPro" id="IPR006311">
    <property type="entry name" value="TAT_signal"/>
</dbReference>
<keyword evidence="15" id="KW-1185">Reference proteome</keyword>
<comment type="catalytic activity">
    <reaction evidence="11">
        <text>N(6)-(pyridoxal phosphate)-L-lysyl-[4-amino-5-hydroxymethyl-2-methylpyrimidine phosphate synthase] + L-histidyl-[4-amino-5-hydroxymethyl-2-methylpyrimidine phosphate synthase] + 2 Fe(3+) + 4 H2O = L-lysyl-[4-amino-5-hydroxymethyl-2-methylpyrimidine phosphate synthase] + (2S)-2-amino-5-hydroxy-4-oxopentanoyl-[4-amino-5-hydroxymethyl-2-methylpyrimidine phosphate synthase] + 4-amino-2-methyl-5-(phosphooxymethyl)pyrimidine + 3-oxopropanoate + 2 Fe(2+) + 2 H(+)</text>
        <dbReference type="Rhea" id="RHEA:65756"/>
        <dbReference type="Rhea" id="RHEA-COMP:16892"/>
        <dbReference type="Rhea" id="RHEA-COMP:16893"/>
        <dbReference type="Rhea" id="RHEA-COMP:16894"/>
        <dbReference type="Rhea" id="RHEA-COMP:16895"/>
        <dbReference type="ChEBI" id="CHEBI:15377"/>
        <dbReference type="ChEBI" id="CHEBI:15378"/>
        <dbReference type="ChEBI" id="CHEBI:29033"/>
        <dbReference type="ChEBI" id="CHEBI:29034"/>
        <dbReference type="ChEBI" id="CHEBI:29969"/>
        <dbReference type="ChEBI" id="CHEBI:29979"/>
        <dbReference type="ChEBI" id="CHEBI:33190"/>
        <dbReference type="ChEBI" id="CHEBI:58354"/>
        <dbReference type="ChEBI" id="CHEBI:143915"/>
        <dbReference type="ChEBI" id="CHEBI:157692"/>
    </reaction>
    <physiologicalReaction direction="left-to-right" evidence="11">
        <dbReference type="Rhea" id="RHEA:65757"/>
    </physiologicalReaction>
</comment>
<keyword evidence="8" id="KW-0784">Thiamine biosynthesis</keyword>
<evidence type="ECO:0000256" key="7">
    <source>
        <dbReference type="ARBA" id="ARBA00022898"/>
    </source>
</evidence>
<proteinExistence type="inferred from homology"/>
<keyword evidence="7" id="KW-0663">Pyridoxal phosphate</keyword>
<dbReference type="PROSITE" id="PS51318">
    <property type="entry name" value="TAT"/>
    <property type="match status" value="1"/>
</dbReference>
<evidence type="ECO:0000256" key="2">
    <source>
        <dbReference type="ARBA" id="ARBA00004948"/>
    </source>
</evidence>
<organism evidence="14 15">
    <name type="scientific">Marinibaculum pumilum</name>
    <dbReference type="NCBI Taxonomy" id="1766165"/>
    <lineage>
        <taxon>Bacteria</taxon>
        <taxon>Pseudomonadati</taxon>
        <taxon>Pseudomonadota</taxon>
        <taxon>Alphaproteobacteria</taxon>
        <taxon>Rhodospirillales</taxon>
        <taxon>Rhodospirillaceae</taxon>
        <taxon>Marinibaculum</taxon>
    </lineage>
</organism>
<accession>A0ABV7L206</accession>
<evidence type="ECO:0000256" key="6">
    <source>
        <dbReference type="ARBA" id="ARBA00022723"/>
    </source>
</evidence>
<dbReference type="PANTHER" id="PTHR31528">
    <property type="entry name" value="4-AMINO-5-HYDROXYMETHYL-2-METHYLPYRIMIDINE PHOSPHATE SYNTHASE THI11-RELATED"/>
    <property type="match status" value="1"/>
</dbReference>
<reference evidence="15" key="1">
    <citation type="journal article" date="2019" name="Int. J. Syst. Evol. Microbiol.">
        <title>The Global Catalogue of Microorganisms (GCM) 10K type strain sequencing project: providing services to taxonomists for standard genome sequencing and annotation.</title>
        <authorList>
            <consortium name="The Broad Institute Genomics Platform"/>
            <consortium name="The Broad Institute Genome Sequencing Center for Infectious Disease"/>
            <person name="Wu L."/>
            <person name="Ma J."/>
        </authorList>
    </citation>
    <scope>NUCLEOTIDE SEQUENCE [LARGE SCALE GENOMIC DNA]</scope>
    <source>
        <strain evidence="15">KCTC 42964</strain>
    </source>
</reference>
<dbReference type="Proteomes" id="UP001595528">
    <property type="component" value="Unassembled WGS sequence"/>
</dbReference>
<feature type="signal peptide" evidence="12">
    <location>
        <begin position="1"/>
        <end position="34"/>
    </location>
</feature>
<evidence type="ECO:0000256" key="10">
    <source>
        <dbReference type="ARBA" id="ARBA00033171"/>
    </source>
</evidence>